<dbReference type="GO" id="GO:0071555">
    <property type="term" value="P:cell wall organization"/>
    <property type="evidence" value="ECO:0007669"/>
    <property type="project" value="UniProtKB-KW"/>
</dbReference>
<dbReference type="UniPathway" id="UPA00219"/>
<evidence type="ECO:0000256" key="9">
    <source>
        <dbReference type="ARBA" id="ARBA00023316"/>
    </source>
</evidence>
<keyword evidence="3 10" id="KW-0328">Glycosyltransferase</keyword>
<dbReference type="RefSeq" id="WP_154571005.1">
    <property type="nucleotide sequence ID" value="NZ_VWSJ01000024.1"/>
</dbReference>
<organism evidence="13 14">
    <name type="scientific">Campylobacter portucalensis</name>
    <dbReference type="NCBI Taxonomy" id="2608384"/>
    <lineage>
        <taxon>Bacteria</taxon>
        <taxon>Pseudomonadati</taxon>
        <taxon>Campylobacterota</taxon>
        <taxon>Epsilonproteobacteria</taxon>
        <taxon>Campylobacterales</taxon>
        <taxon>Campylobacteraceae</taxon>
        <taxon>Campylobacter</taxon>
    </lineage>
</organism>
<dbReference type="InterPro" id="IPR004276">
    <property type="entry name" value="GlycoTrans_28_N"/>
</dbReference>
<feature type="binding site" evidence="10">
    <location>
        <begin position="10"/>
        <end position="12"/>
    </location>
    <ligand>
        <name>UDP-N-acetyl-alpha-D-glucosamine</name>
        <dbReference type="ChEBI" id="CHEBI:57705"/>
    </ligand>
</feature>
<evidence type="ECO:0000256" key="4">
    <source>
        <dbReference type="ARBA" id="ARBA00022679"/>
    </source>
</evidence>
<dbReference type="PANTHER" id="PTHR21015">
    <property type="entry name" value="UDP-N-ACETYLGLUCOSAMINE--N-ACETYLMURAMYL-(PENTAPEPTIDE) PYROPHOSPHORYL-UNDECAPRENOL N-ACETYLGLUCOSAMINE TRANSFERASE 1"/>
    <property type="match status" value="1"/>
</dbReference>
<feature type="binding site" evidence="10">
    <location>
        <position position="177"/>
    </location>
    <ligand>
        <name>UDP-N-acetyl-alpha-D-glucosamine</name>
        <dbReference type="ChEBI" id="CHEBI:57705"/>
    </ligand>
</feature>
<evidence type="ECO:0000256" key="5">
    <source>
        <dbReference type="ARBA" id="ARBA00022960"/>
    </source>
</evidence>
<feature type="domain" description="Glycosyltransferase family 28 N-terminal" evidence="11">
    <location>
        <begin position="3"/>
        <end position="142"/>
    </location>
</feature>
<evidence type="ECO:0000259" key="12">
    <source>
        <dbReference type="Pfam" id="PF04101"/>
    </source>
</evidence>
<comment type="pathway">
    <text evidence="10">Cell wall biogenesis; peptidoglycan biosynthesis.</text>
</comment>
<evidence type="ECO:0000313" key="14">
    <source>
        <dbReference type="Proteomes" id="UP000476338"/>
    </source>
</evidence>
<dbReference type="NCBIfam" id="TIGR01133">
    <property type="entry name" value="murG"/>
    <property type="match status" value="1"/>
</dbReference>
<gene>
    <name evidence="10 13" type="primary">murG</name>
    <name evidence="13" type="ORF">F1B92_06125</name>
</gene>
<feature type="binding site" evidence="10">
    <location>
        <position position="124"/>
    </location>
    <ligand>
        <name>UDP-N-acetyl-alpha-D-glucosamine</name>
        <dbReference type="ChEBI" id="CHEBI:57705"/>
    </ligand>
</feature>
<dbReference type="CDD" id="cd03785">
    <property type="entry name" value="GT28_MurG"/>
    <property type="match status" value="1"/>
</dbReference>
<dbReference type="InterPro" id="IPR007235">
    <property type="entry name" value="Glyco_trans_28_C"/>
</dbReference>
<dbReference type="PANTHER" id="PTHR21015:SF22">
    <property type="entry name" value="GLYCOSYLTRANSFERASE"/>
    <property type="match status" value="1"/>
</dbReference>
<keyword evidence="6 10" id="KW-0573">Peptidoglycan synthesis</keyword>
<keyword evidence="2 10" id="KW-0132">Cell division</keyword>
<evidence type="ECO:0000256" key="8">
    <source>
        <dbReference type="ARBA" id="ARBA00023306"/>
    </source>
</evidence>
<evidence type="ECO:0000256" key="1">
    <source>
        <dbReference type="ARBA" id="ARBA00022475"/>
    </source>
</evidence>
<reference evidence="13 14" key="1">
    <citation type="submission" date="2019-09" db="EMBL/GenBank/DDBJ databases">
        <authorList>
            <person name="Silva M."/>
            <person name="Pereira G."/>
            <person name="Lopes-Da-Costa L."/>
            <person name="Silva E."/>
        </authorList>
    </citation>
    <scope>NUCLEOTIDE SEQUENCE [LARGE SCALE GENOMIC DNA]</scope>
    <source>
        <strain evidence="13 14">FMV-PI01</strain>
    </source>
</reference>
<dbReference type="GO" id="GO:0009252">
    <property type="term" value="P:peptidoglycan biosynthetic process"/>
    <property type="evidence" value="ECO:0007669"/>
    <property type="project" value="UniProtKB-UniRule"/>
</dbReference>
<proteinExistence type="inferred from homology"/>
<keyword evidence="14" id="KW-1185">Reference proteome</keyword>
<reference evidence="13 14" key="2">
    <citation type="submission" date="2020-03" db="EMBL/GenBank/DDBJ databases">
        <title>Campylobacter portucalensis sp. nov., a new species of Campylobacter isolated from the reproductive tract of bulls.</title>
        <authorList>
            <person name="Silva M.F."/>
            <person name="Pereira G."/>
            <person name="Carneiro C."/>
            <person name="Hemphill A."/>
            <person name="Mateus L."/>
            <person name="Lopes-Da-Costa L."/>
            <person name="Silva E."/>
        </authorList>
    </citation>
    <scope>NUCLEOTIDE SEQUENCE [LARGE SCALE GENOMIC DNA]</scope>
    <source>
        <strain evidence="13 14">FMV-PI01</strain>
    </source>
</reference>
<dbReference type="InterPro" id="IPR006009">
    <property type="entry name" value="GlcNAc_MurG"/>
</dbReference>
<dbReference type="Pfam" id="PF04101">
    <property type="entry name" value="Glyco_tran_28_C"/>
    <property type="match status" value="1"/>
</dbReference>
<dbReference type="GO" id="GO:0050511">
    <property type="term" value="F:undecaprenyldiphospho-muramoylpentapeptide beta-N-acetylglucosaminyltransferase activity"/>
    <property type="evidence" value="ECO:0007669"/>
    <property type="project" value="UniProtKB-UniRule"/>
</dbReference>
<sequence>MNIVVTGGGTGGHLVIAKSLGIELKKRGIDAIFIGSLNGQDKFWFENSDIFLKTYFLKSSGVVNKKGFSKIKSILNILKLSFECKKIFKDFNVKAVISVGGYSAAAASFGAFMSRLPLFIHEQNAQIGKLNKILKPFSKAFYSSYYKPFFPYPIRDEFFNKSRIRKELKKILFLGGSGGAKFINDLALNLAKNLNQNNIKIIHQSGLKDYDRVCEFYSKNNIQADVFAFSDELANKMQKADLCISRSGASSLWELCANGLPSIFIPFPFAANDHQFLNAKFLKDQNLSKIFRQENINESKILDEILNYDLENISLGLMKISNKNGAKTIIDDILNHINFK</sequence>
<evidence type="ECO:0000313" key="13">
    <source>
        <dbReference type="EMBL" id="MSN96741.1"/>
    </source>
</evidence>
<dbReference type="Gene3D" id="3.40.50.2000">
    <property type="entry name" value="Glycogen Phosphorylase B"/>
    <property type="match status" value="2"/>
</dbReference>
<keyword evidence="8 10" id="KW-0131">Cell cycle</keyword>
<comment type="caution">
    <text evidence="10">Lacks conserved residue(s) required for the propagation of feature annotation.</text>
</comment>
<dbReference type="EC" id="2.4.1.227" evidence="10"/>
<feature type="domain" description="Glycosyl transferase family 28 C-terminal" evidence="12">
    <location>
        <begin position="171"/>
        <end position="332"/>
    </location>
</feature>
<name>A0A6L5WM39_9BACT</name>
<evidence type="ECO:0000256" key="3">
    <source>
        <dbReference type="ARBA" id="ARBA00022676"/>
    </source>
</evidence>
<dbReference type="EMBL" id="VWSJ01000024">
    <property type="protein sequence ID" value="MSN96741.1"/>
    <property type="molecule type" value="Genomic_DNA"/>
</dbReference>
<dbReference type="GO" id="GO:0005886">
    <property type="term" value="C:plasma membrane"/>
    <property type="evidence" value="ECO:0007669"/>
    <property type="project" value="UniProtKB-SubCell"/>
</dbReference>
<keyword evidence="5 10" id="KW-0133">Cell shape</keyword>
<evidence type="ECO:0000256" key="7">
    <source>
        <dbReference type="ARBA" id="ARBA00023136"/>
    </source>
</evidence>
<feature type="binding site" evidence="10">
    <location>
        <position position="155"/>
    </location>
    <ligand>
        <name>UDP-N-acetyl-alpha-D-glucosamine</name>
        <dbReference type="ChEBI" id="CHEBI:57705"/>
    </ligand>
</feature>
<evidence type="ECO:0000256" key="2">
    <source>
        <dbReference type="ARBA" id="ARBA00022618"/>
    </source>
</evidence>
<dbReference type="Pfam" id="PF03033">
    <property type="entry name" value="Glyco_transf_28"/>
    <property type="match status" value="1"/>
</dbReference>
<keyword evidence="7 10" id="KW-0472">Membrane</keyword>
<dbReference type="AlphaFoldDB" id="A0A6L5WM39"/>
<comment type="function">
    <text evidence="10">Cell wall formation. Catalyzes the transfer of a GlcNAc subunit on undecaprenyl-pyrophosphoryl-MurNAc-pentapeptide (lipid intermediate I) to form undecaprenyl-pyrophosphoryl-MurNAc-(pentapeptide)GlcNAc (lipid intermediate II).</text>
</comment>
<comment type="catalytic activity">
    <reaction evidence="10">
        <text>di-trans,octa-cis-undecaprenyl diphospho-N-acetyl-alpha-D-muramoyl-L-alanyl-D-glutamyl-meso-2,6-diaminopimeloyl-D-alanyl-D-alanine + UDP-N-acetyl-alpha-D-glucosamine = di-trans,octa-cis-undecaprenyl diphospho-[N-acetyl-alpha-D-glucosaminyl-(1-&gt;4)]-N-acetyl-alpha-D-muramoyl-L-alanyl-D-glutamyl-meso-2,6-diaminopimeloyl-D-alanyl-D-alanine + UDP + H(+)</text>
        <dbReference type="Rhea" id="RHEA:31227"/>
        <dbReference type="ChEBI" id="CHEBI:15378"/>
        <dbReference type="ChEBI" id="CHEBI:57705"/>
        <dbReference type="ChEBI" id="CHEBI:58223"/>
        <dbReference type="ChEBI" id="CHEBI:61387"/>
        <dbReference type="ChEBI" id="CHEBI:61388"/>
        <dbReference type="EC" id="2.4.1.227"/>
    </reaction>
</comment>
<evidence type="ECO:0000259" key="11">
    <source>
        <dbReference type="Pfam" id="PF03033"/>
    </source>
</evidence>
<evidence type="ECO:0000256" key="10">
    <source>
        <dbReference type="HAMAP-Rule" id="MF_00033"/>
    </source>
</evidence>
<dbReference type="Proteomes" id="UP000476338">
    <property type="component" value="Unassembled WGS sequence"/>
</dbReference>
<comment type="caution">
    <text evidence="13">The sequence shown here is derived from an EMBL/GenBank/DDBJ whole genome shotgun (WGS) entry which is preliminary data.</text>
</comment>
<dbReference type="GO" id="GO:0005975">
    <property type="term" value="P:carbohydrate metabolic process"/>
    <property type="evidence" value="ECO:0007669"/>
    <property type="project" value="InterPro"/>
</dbReference>
<dbReference type="HAMAP" id="MF_00033">
    <property type="entry name" value="MurG"/>
    <property type="match status" value="1"/>
</dbReference>
<keyword evidence="4 10" id="KW-0808">Transferase</keyword>
<evidence type="ECO:0000256" key="6">
    <source>
        <dbReference type="ARBA" id="ARBA00022984"/>
    </source>
</evidence>
<dbReference type="GO" id="GO:0008360">
    <property type="term" value="P:regulation of cell shape"/>
    <property type="evidence" value="ECO:0007669"/>
    <property type="project" value="UniProtKB-KW"/>
</dbReference>
<feature type="binding site" evidence="10">
    <location>
        <position position="275"/>
    </location>
    <ligand>
        <name>UDP-N-acetyl-alpha-D-glucosamine</name>
        <dbReference type="ChEBI" id="CHEBI:57705"/>
    </ligand>
</feature>
<protein>
    <recommendedName>
        <fullName evidence="10">UDP-N-acetylglucosamine--N-acetylmuramyl-(pentapeptide) pyrophosphoryl-undecaprenol N-acetylglucosamine transferase</fullName>
        <ecNumber evidence="10">2.4.1.227</ecNumber>
    </recommendedName>
    <alternativeName>
        <fullName evidence="10">Undecaprenyl-PP-MurNAc-pentapeptide-UDPGlcNAc GlcNAc transferase</fullName>
    </alternativeName>
</protein>
<accession>A0A6L5WM39</accession>
<dbReference type="SUPFAM" id="SSF53756">
    <property type="entry name" value="UDP-Glycosyltransferase/glycogen phosphorylase"/>
    <property type="match status" value="1"/>
</dbReference>
<keyword evidence="1 10" id="KW-1003">Cell membrane</keyword>
<comment type="similarity">
    <text evidence="10">Belongs to the glycosyltransferase 28 family. MurG subfamily.</text>
</comment>
<dbReference type="GO" id="GO:0051301">
    <property type="term" value="P:cell division"/>
    <property type="evidence" value="ECO:0007669"/>
    <property type="project" value="UniProtKB-KW"/>
</dbReference>
<keyword evidence="9 10" id="KW-0961">Cell wall biogenesis/degradation</keyword>
<comment type="subcellular location">
    <subcellularLocation>
        <location evidence="10">Cell membrane</location>
        <topology evidence="10">Peripheral membrane protein</topology>
        <orientation evidence="10">Cytoplasmic side</orientation>
    </subcellularLocation>
</comment>